<reference evidence="1 2" key="1">
    <citation type="submission" date="2017-08" db="EMBL/GenBank/DDBJ databases">
        <authorList>
            <person name="de Groot N.N."/>
        </authorList>
    </citation>
    <scope>NUCLEOTIDE SEQUENCE [LARGE SCALE GENOMIC DNA]</scope>
    <source>
        <strain evidence="1 2">JC228</strain>
    </source>
</reference>
<evidence type="ECO:0000313" key="2">
    <source>
        <dbReference type="Proteomes" id="UP000219546"/>
    </source>
</evidence>
<dbReference type="EMBL" id="OAOP01000002">
    <property type="protein sequence ID" value="SNX67944.1"/>
    <property type="molecule type" value="Genomic_DNA"/>
</dbReference>
<name>A0A285CK32_9BACI</name>
<dbReference type="OrthoDB" id="2433584at2"/>
<keyword evidence="2" id="KW-1185">Reference proteome</keyword>
<proteinExistence type="predicted"/>
<protein>
    <submittedName>
        <fullName evidence="1">Uncharacterized protein YqhG</fullName>
    </submittedName>
</protein>
<dbReference type="AlphaFoldDB" id="A0A285CK32"/>
<gene>
    <name evidence="1" type="ORF">SAMN05877753_102148</name>
</gene>
<dbReference type="InterPro" id="IPR024562">
    <property type="entry name" value="YqhG"/>
</dbReference>
<accession>A0A285CK32</accession>
<organism evidence="1 2">
    <name type="scientific">Bacillus oleivorans</name>
    <dbReference type="NCBI Taxonomy" id="1448271"/>
    <lineage>
        <taxon>Bacteria</taxon>
        <taxon>Bacillati</taxon>
        <taxon>Bacillota</taxon>
        <taxon>Bacilli</taxon>
        <taxon>Bacillales</taxon>
        <taxon>Bacillaceae</taxon>
        <taxon>Bacillus</taxon>
    </lineage>
</organism>
<evidence type="ECO:0000313" key="1">
    <source>
        <dbReference type="EMBL" id="SNX67944.1"/>
    </source>
</evidence>
<sequence>MQQLEIKQYLKNFFLLNQCDLVEDGPGHLTIQLTIDMDKELMNRPFYWHYLEKTGGIPNPMKVSFITDQQLAPEDLKGEKIHFGSPRLHQIFQVTKKLSSFVRLFQAEMAATGQHIPLHPWIGLNMKVSYQCDLKRDEFHSIGLHLITGRMVKNFHSSLETIELSTKIPDLSYTLSPLIKPKSGLMRIQQFIEQYINEQDDTWAKEARKRWKKDQALLDHFYEGLDEYPETYYKEKQAIQEQYEPIVEVEVINGGLYYLTERYSQQVQ</sequence>
<dbReference type="Pfam" id="PF11079">
    <property type="entry name" value="YqhG"/>
    <property type="match status" value="1"/>
</dbReference>
<dbReference type="RefSeq" id="WP_097157355.1">
    <property type="nucleotide sequence ID" value="NZ_JBEPMQ010000013.1"/>
</dbReference>
<dbReference type="Proteomes" id="UP000219546">
    <property type="component" value="Unassembled WGS sequence"/>
</dbReference>